<reference evidence="4" key="1">
    <citation type="submission" date="2022-10" db="EMBL/GenBank/DDBJ databases">
        <title>Genome assembly of Pristionchus species.</title>
        <authorList>
            <person name="Yoshida K."/>
            <person name="Sommer R.J."/>
        </authorList>
    </citation>
    <scope>NUCLEOTIDE SEQUENCE [LARGE SCALE GENOMIC DNA]</scope>
    <source>
        <strain evidence="4">RS5460</strain>
    </source>
</reference>
<protein>
    <recommendedName>
        <fullName evidence="2">CCHC-type domain-containing protein</fullName>
    </recommendedName>
</protein>
<dbReference type="GO" id="GO:0003676">
    <property type="term" value="F:nucleic acid binding"/>
    <property type="evidence" value="ECO:0007669"/>
    <property type="project" value="InterPro"/>
</dbReference>
<gene>
    <name evidence="3" type="ORF">PMAYCL1PPCAC_00758</name>
</gene>
<accession>A0AAN4YY27</accession>
<dbReference type="GO" id="GO:0008270">
    <property type="term" value="F:zinc ion binding"/>
    <property type="evidence" value="ECO:0007669"/>
    <property type="project" value="UniProtKB-KW"/>
</dbReference>
<evidence type="ECO:0000313" key="4">
    <source>
        <dbReference type="Proteomes" id="UP001328107"/>
    </source>
</evidence>
<evidence type="ECO:0000256" key="1">
    <source>
        <dbReference type="PROSITE-ProRule" id="PRU00047"/>
    </source>
</evidence>
<dbReference type="InterPro" id="IPR001878">
    <property type="entry name" value="Znf_CCHC"/>
</dbReference>
<organism evidence="3 4">
    <name type="scientific">Pristionchus mayeri</name>
    <dbReference type="NCBI Taxonomy" id="1317129"/>
    <lineage>
        <taxon>Eukaryota</taxon>
        <taxon>Metazoa</taxon>
        <taxon>Ecdysozoa</taxon>
        <taxon>Nematoda</taxon>
        <taxon>Chromadorea</taxon>
        <taxon>Rhabditida</taxon>
        <taxon>Rhabditina</taxon>
        <taxon>Diplogasteromorpha</taxon>
        <taxon>Diplogasteroidea</taxon>
        <taxon>Neodiplogasteridae</taxon>
        <taxon>Pristionchus</taxon>
    </lineage>
</organism>
<feature type="non-terminal residue" evidence="3">
    <location>
        <position position="1"/>
    </location>
</feature>
<dbReference type="AlphaFoldDB" id="A0AAN4YY27"/>
<dbReference type="PROSITE" id="PS50158">
    <property type="entry name" value="ZF_CCHC"/>
    <property type="match status" value="1"/>
</dbReference>
<keyword evidence="4" id="KW-1185">Reference proteome</keyword>
<comment type="caution">
    <text evidence="3">The sequence shown here is derived from an EMBL/GenBank/DDBJ whole genome shotgun (WGS) entry which is preliminary data.</text>
</comment>
<sequence length="216" mass="24545">GLGLSEANYDSAIQILQEMYGQCKIIATRNVDCKLIYLYHNAIKIFRQLENLNQNPDNFEFGYLIEIKPPRKAIEEIYSRSSVKSEHISARELLQRLQVIVERTSLVDVIVGTQNASKREGTSPSNPAHMHVNYLKSKNSSSKSFNCYLCGNNGHSVKNCLKVCDICDKYNRLLEKKRSIRCSGNHLSEDCSSKSKNAQTVDKIITRYSVPFFLSD</sequence>
<evidence type="ECO:0000313" key="3">
    <source>
        <dbReference type="EMBL" id="GMR30563.1"/>
    </source>
</evidence>
<keyword evidence="1" id="KW-0862">Zinc</keyword>
<keyword evidence="1" id="KW-0863">Zinc-finger</keyword>
<proteinExistence type="predicted"/>
<dbReference type="Proteomes" id="UP001328107">
    <property type="component" value="Unassembled WGS sequence"/>
</dbReference>
<name>A0AAN4YY27_9BILA</name>
<keyword evidence="1" id="KW-0479">Metal-binding</keyword>
<evidence type="ECO:0000259" key="2">
    <source>
        <dbReference type="PROSITE" id="PS50158"/>
    </source>
</evidence>
<dbReference type="EMBL" id="BTRK01000001">
    <property type="protein sequence ID" value="GMR30563.1"/>
    <property type="molecule type" value="Genomic_DNA"/>
</dbReference>
<feature type="domain" description="CCHC-type" evidence="2">
    <location>
        <begin position="147"/>
        <end position="160"/>
    </location>
</feature>